<comment type="subcellular location">
    <subcellularLocation>
        <location evidence="2">Cell membrane</location>
    </subcellularLocation>
    <subcellularLocation>
        <location evidence="1">Membrane</location>
        <topology evidence="1">Single-pass membrane protein</topology>
    </subcellularLocation>
</comment>
<keyword evidence="10" id="KW-0573">Peptidoglycan synthesis</keyword>
<keyword evidence="7 14" id="KW-0812">Transmembrane</keyword>
<name>E6W4W8_DESIS</name>
<keyword evidence="3" id="KW-1003">Cell membrane</keyword>
<dbReference type="Gene3D" id="3.30.1390.30">
    <property type="entry name" value="Penicillin-binding protein 2a, domain 3"/>
    <property type="match status" value="1"/>
</dbReference>
<dbReference type="InterPro" id="IPR036138">
    <property type="entry name" value="PBP_dimer_sf"/>
</dbReference>
<evidence type="ECO:0000259" key="15">
    <source>
        <dbReference type="Pfam" id="PF00905"/>
    </source>
</evidence>
<organism evidence="17 18">
    <name type="scientific">Desulfurispirillum indicum (strain ATCC BAA-1389 / DSM 22839 / S5)</name>
    <dbReference type="NCBI Taxonomy" id="653733"/>
    <lineage>
        <taxon>Bacteria</taxon>
        <taxon>Pseudomonadati</taxon>
        <taxon>Chrysiogenota</taxon>
        <taxon>Chrysiogenia</taxon>
        <taxon>Chrysiogenales</taxon>
        <taxon>Chrysiogenaceae</taxon>
        <taxon>Desulfurispirillum</taxon>
    </lineage>
</organism>
<keyword evidence="9" id="KW-0133">Cell shape</keyword>
<evidence type="ECO:0000256" key="3">
    <source>
        <dbReference type="ARBA" id="ARBA00022475"/>
    </source>
</evidence>
<dbReference type="InParanoid" id="E6W4W8"/>
<evidence type="ECO:0000256" key="2">
    <source>
        <dbReference type="ARBA" id="ARBA00004236"/>
    </source>
</evidence>
<evidence type="ECO:0000256" key="5">
    <source>
        <dbReference type="ARBA" id="ARBA00022645"/>
    </source>
</evidence>
<dbReference type="InterPro" id="IPR050515">
    <property type="entry name" value="Beta-lactam/transpept"/>
</dbReference>
<dbReference type="EC" id="2.4.1.129" evidence="17"/>
<evidence type="ECO:0000256" key="9">
    <source>
        <dbReference type="ARBA" id="ARBA00022960"/>
    </source>
</evidence>
<dbReference type="GO" id="GO:0009002">
    <property type="term" value="F:serine-type D-Ala-D-Ala carboxypeptidase activity"/>
    <property type="evidence" value="ECO:0007669"/>
    <property type="project" value="InterPro"/>
</dbReference>
<keyword evidence="12 14" id="KW-0472">Membrane</keyword>
<dbReference type="EMBL" id="CP002432">
    <property type="protein sequence ID" value="ADU64846.1"/>
    <property type="molecule type" value="Genomic_DNA"/>
</dbReference>
<dbReference type="Gene3D" id="3.40.710.10">
    <property type="entry name" value="DD-peptidase/beta-lactamase superfamily"/>
    <property type="match status" value="1"/>
</dbReference>
<feature type="domain" description="Penicillin-binding protein transpeptidase" evidence="15">
    <location>
        <begin position="261"/>
        <end position="590"/>
    </location>
</feature>
<evidence type="ECO:0000256" key="6">
    <source>
        <dbReference type="ARBA" id="ARBA00022670"/>
    </source>
</evidence>
<keyword evidence="18" id="KW-1185">Reference proteome</keyword>
<dbReference type="InterPro" id="IPR005311">
    <property type="entry name" value="PBP_dimer"/>
</dbReference>
<dbReference type="Gene3D" id="3.90.1310.10">
    <property type="entry name" value="Penicillin-binding protein 2a (Domain 2)"/>
    <property type="match status" value="1"/>
</dbReference>
<keyword evidence="5" id="KW-0121">Carboxypeptidase</keyword>
<reference evidence="17 18" key="1">
    <citation type="submission" date="2010-12" db="EMBL/GenBank/DDBJ databases">
        <title>Complete sequence of Desulfurispirillum indicum S5.</title>
        <authorList>
            <consortium name="US DOE Joint Genome Institute"/>
            <person name="Lucas S."/>
            <person name="Copeland A."/>
            <person name="Lapidus A."/>
            <person name="Cheng J.-F."/>
            <person name="Goodwin L."/>
            <person name="Pitluck S."/>
            <person name="Chertkov O."/>
            <person name="Held B."/>
            <person name="Detter J.C."/>
            <person name="Han C."/>
            <person name="Tapia R."/>
            <person name="Land M."/>
            <person name="Hauser L."/>
            <person name="Kyrpides N."/>
            <person name="Ivanova N."/>
            <person name="Mikhailova N."/>
            <person name="Haggblom M."/>
            <person name="Rauschenbach I."/>
            <person name="Bini E."/>
            <person name="Woyke T."/>
        </authorList>
    </citation>
    <scope>NUCLEOTIDE SEQUENCE [LARGE SCALE GENOMIC DNA]</scope>
    <source>
        <strain evidence="18">ATCC BAA-1389 / DSM 22839 / S5</strain>
    </source>
</reference>
<evidence type="ECO:0000313" key="18">
    <source>
        <dbReference type="Proteomes" id="UP000002572"/>
    </source>
</evidence>
<keyword evidence="11 14" id="KW-1133">Transmembrane helix</keyword>
<dbReference type="KEGG" id="din:Selin_0087"/>
<keyword evidence="6" id="KW-0645">Protease</keyword>
<keyword evidence="8" id="KW-0378">Hydrolase</keyword>
<evidence type="ECO:0000313" key="17">
    <source>
        <dbReference type="EMBL" id="ADU64846.1"/>
    </source>
</evidence>
<dbReference type="NCBIfam" id="TIGR03423">
    <property type="entry name" value="pbp2_mrdA"/>
    <property type="match status" value="1"/>
</dbReference>
<dbReference type="SUPFAM" id="SSF56519">
    <property type="entry name" value="Penicillin binding protein dimerisation domain"/>
    <property type="match status" value="1"/>
</dbReference>
<feature type="transmembrane region" description="Helical" evidence="14">
    <location>
        <begin position="18"/>
        <end position="38"/>
    </location>
</feature>
<dbReference type="AlphaFoldDB" id="E6W4W8"/>
<keyword evidence="17" id="KW-0328">Glycosyltransferase</keyword>
<evidence type="ECO:0000256" key="7">
    <source>
        <dbReference type="ARBA" id="ARBA00022692"/>
    </source>
</evidence>
<evidence type="ECO:0000259" key="16">
    <source>
        <dbReference type="Pfam" id="PF03717"/>
    </source>
</evidence>
<dbReference type="HOGENOM" id="CLU_009289_1_2_0"/>
<evidence type="ECO:0000256" key="10">
    <source>
        <dbReference type="ARBA" id="ARBA00022984"/>
    </source>
</evidence>
<evidence type="ECO:0000256" key="8">
    <source>
        <dbReference type="ARBA" id="ARBA00022801"/>
    </source>
</evidence>
<sequence length="601" mass="68036">MVVVHEERNYQPFFQGRLLVLLSLIILGFVVVGLRLWYIQVLQHESLSSRAESNRIRTYETKAHRGKIFDRNNILLVENVPSYNLVVIKENVDDLEKLVEFLIDRFHIDERDFRDRYRAINRFRPLTVKRDISFEEVCYVEARHYEYPGLRVETVPKRHYIKGKMAANVFGYLGEISESELRRSEFSDYSVGDLIGKSGVEVAYERFLRGTSGRVTYEVDAVNRPIRTIDEVTPVSGTDIRLALDYRLQKHMDALFKHYAGAAVVMDVRTGHILAMGSYPSFDPNLFATGISRADWQSLISNKHHPLENKATRSIFPPGSYFKMITALAGLEMGVIDEKTVTNFPGYYEYGNRRYRDWNRGGHGATDVYKSLEESVDSFYYHYGLEIGIDNMAKYGSMFGLGRRTGIDIPGEKPGILPTRAWKLENRGEVWYPGDTIPASIGQGYVTLTPLQLAVMTAAIANGGYVLTPRLVSHVGEEEQLIVPGQQADISPRNLSIIQEGMRRVIYGERGTGRHLRHPRVTMAGKSATAQVIGLAPDEEYDEQNIYVGHRDHAWFGGYAPLDNPKIAVLVFVQNGGSGARTAGPLFRDLVVYALEELKVP</sequence>
<dbReference type="GO" id="GO:0008360">
    <property type="term" value="P:regulation of cell shape"/>
    <property type="evidence" value="ECO:0007669"/>
    <property type="project" value="UniProtKB-KW"/>
</dbReference>
<evidence type="ECO:0000256" key="4">
    <source>
        <dbReference type="ARBA" id="ARBA00022519"/>
    </source>
</evidence>
<dbReference type="PANTHER" id="PTHR30627:SF2">
    <property type="entry name" value="PEPTIDOGLYCAN D,D-TRANSPEPTIDASE MRDA"/>
    <property type="match status" value="1"/>
</dbReference>
<dbReference type="FunCoup" id="E6W4W8">
    <property type="interactions" value="303"/>
</dbReference>
<dbReference type="RefSeq" id="WP_013504735.1">
    <property type="nucleotide sequence ID" value="NC_014836.1"/>
</dbReference>
<dbReference type="GO" id="GO:0006508">
    <property type="term" value="P:proteolysis"/>
    <property type="evidence" value="ECO:0007669"/>
    <property type="project" value="UniProtKB-KW"/>
</dbReference>
<dbReference type="InterPro" id="IPR012338">
    <property type="entry name" value="Beta-lactam/transpept-like"/>
</dbReference>
<evidence type="ECO:0000256" key="14">
    <source>
        <dbReference type="SAM" id="Phobius"/>
    </source>
</evidence>
<dbReference type="GO" id="GO:0005886">
    <property type="term" value="C:plasma membrane"/>
    <property type="evidence" value="ECO:0007669"/>
    <property type="project" value="UniProtKB-SubCell"/>
</dbReference>
<dbReference type="SUPFAM" id="SSF56601">
    <property type="entry name" value="beta-lactamase/transpeptidase-like"/>
    <property type="match status" value="1"/>
</dbReference>
<dbReference type="GO" id="GO:0008658">
    <property type="term" value="F:penicillin binding"/>
    <property type="evidence" value="ECO:0007669"/>
    <property type="project" value="InterPro"/>
</dbReference>
<feature type="domain" description="Penicillin-binding protein dimerisation" evidence="16">
    <location>
        <begin position="61"/>
        <end position="229"/>
    </location>
</feature>
<dbReference type="PANTHER" id="PTHR30627">
    <property type="entry name" value="PEPTIDOGLYCAN D,D-TRANSPEPTIDASE"/>
    <property type="match status" value="1"/>
</dbReference>
<evidence type="ECO:0000256" key="12">
    <source>
        <dbReference type="ARBA" id="ARBA00023136"/>
    </source>
</evidence>
<keyword evidence="17" id="KW-0808">Transferase</keyword>
<evidence type="ECO:0000256" key="13">
    <source>
        <dbReference type="ARBA" id="ARBA00023316"/>
    </source>
</evidence>
<dbReference type="OrthoDB" id="9766847at2"/>
<dbReference type="GO" id="GO:0071555">
    <property type="term" value="P:cell wall organization"/>
    <property type="evidence" value="ECO:0007669"/>
    <property type="project" value="UniProtKB-KW"/>
</dbReference>
<dbReference type="Pfam" id="PF00905">
    <property type="entry name" value="Transpeptidase"/>
    <property type="match status" value="1"/>
</dbReference>
<accession>E6W4W8</accession>
<evidence type="ECO:0000256" key="1">
    <source>
        <dbReference type="ARBA" id="ARBA00004167"/>
    </source>
</evidence>
<dbReference type="eggNOG" id="COG0768">
    <property type="taxonomic scope" value="Bacteria"/>
</dbReference>
<evidence type="ECO:0000256" key="11">
    <source>
        <dbReference type="ARBA" id="ARBA00022989"/>
    </source>
</evidence>
<keyword evidence="4" id="KW-0997">Cell inner membrane</keyword>
<protein>
    <submittedName>
        <fullName evidence="17">Penicillin-binding protein 2</fullName>
        <ecNumber evidence="17">2.4.1.129</ecNumber>
    </submittedName>
</protein>
<dbReference type="InterPro" id="IPR017790">
    <property type="entry name" value="Penicillin-binding_protein_2"/>
</dbReference>
<dbReference type="InterPro" id="IPR001460">
    <property type="entry name" value="PCN-bd_Tpept"/>
</dbReference>
<gene>
    <name evidence="17" type="ordered locus">Selin_0087</name>
</gene>
<dbReference type="FunFam" id="3.40.710.10:FF:000024">
    <property type="entry name" value="Penicillin-binding protein 2"/>
    <property type="match status" value="1"/>
</dbReference>
<dbReference type="GO" id="GO:0016757">
    <property type="term" value="F:glycosyltransferase activity"/>
    <property type="evidence" value="ECO:0007669"/>
    <property type="project" value="UniProtKB-KW"/>
</dbReference>
<proteinExistence type="predicted"/>
<dbReference type="Pfam" id="PF03717">
    <property type="entry name" value="PBP_dimer"/>
    <property type="match status" value="1"/>
</dbReference>
<dbReference type="Proteomes" id="UP000002572">
    <property type="component" value="Chromosome"/>
</dbReference>
<keyword evidence="13" id="KW-0961">Cell wall biogenesis/degradation</keyword>
<dbReference type="GO" id="GO:0009252">
    <property type="term" value="P:peptidoglycan biosynthetic process"/>
    <property type="evidence" value="ECO:0007669"/>
    <property type="project" value="UniProtKB-KW"/>
</dbReference>
<dbReference type="GO" id="GO:0071972">
    <property type="term" value="F:peptidoglycan L,D-transpeptidase activity"/>
    <property type="evidence" value="ECO:0007669"/>
    <property type="project" value="TreeGrafter"/>
</dbReference>
<dbReference type="STRING" id="653733.Selin_0087"/>